<dbReference type="STRING" id="93625.A0A409WVI6"/>
<dbReference type="Gene3D" id="1.50.40.10">
    <property type="entry name" value="Mitochondrial carrier domain"/>
    <property type="match status" value="1"/>
</dbReference>
<dbReference type="InParanoid" id="A0A409WVI6"/>
<dbReference type="GO" id="GO:0000064">
    <property type="term" value="F:L-ornithine transmembrane transporter activity"/>
    <property type="evidence" value="ECO:0007669"/>
    <property type="project" value="TreeGrafter"/>
</dbReference>
<evidence type="ECO:0000256" key="8">
    <source>
        <dbReference type="ARBA" id="ARBA00023136"/>
    </source>
</evidence>
<evidence type="ECO:0000313" key="12">
    <source>
        <dbReference type="Proteomes" id="UP000283269"/>
    </source>
</evidence>
<dbReference type="SUPFAM" id="SSF103506">
    <property type="entry name" value="Mitochondrial carrier"/>
    <property type="match status" value="1"/>
</dbReference>
<dbReference type="PANTHER" id="PTHR45624">
    <property type="entry name" value="MITOCHONDRIAL BASIC AMINO ACIDS TRANSPORTER-RELATED"/>
    <property type="match status" value="1"/>
</dbReference>
<keyword evidence="3 10" id="KW-0813">Transport</keyword>
<evidence type="ECO:0000256" key="5">
    <source>
        <dbReference type="ARBA" id="ARBA00022737"/>
    </source>
</evidence>
<evidence type="ECO:0000256" key="6">
    <source>
        <dbReference type="ARBA" id="ARBA00022989"/>
    </source>
</evidence>
<dbReference type="EMBL" id="NHYD01003124">
    <property type="protein sequence ID" value="PPQ82544.1"/>
    <property type="molecule type" value="Genomic_DNA"/>
</dbReference>
<feature type="repeat" description="Solcar" evidence="9">
    <location>
        <begin position="110"/>
        <end position="213"/>
    </location>
</feature>
<organism evidence="11 12">
    <name type="scientific">Psilocybe cyanescens</name>
    <dbReference type="NCBI Taxonomy" id="93625"/>
    <lineage>
        <taxon>Eukaryota</taxon>
        <taxon>Fungi</taxon>
        <taxon>Dikarya</taxon>
        <taxon>Basidiomycota</taxon>
        <taxon>Agaricomycotina</taxon>
        <taxon>Agaricomycetes</taxon>
        <taxon>Agaricomycetidae</taxon>
        <taxon>Agaricales</taxon>
        <taxon>Agaricineae</taxon>
        <taxon>Strophariaceae</taxon>
        <taxon>Psilocybe</taxon>
    </lineage>
</organism>
<keyword evidence="6" id="KW-1133">Transmembrane helix</keyword>
<dbReference type="InterPro" id="IPR018108">
    <property type="entry name" value="MCP_transmembrane"/>
</dbReference>
<dbReference type="Pfam" id="PF00153">
    <property type="entry name" value="Mito_carr"/>
    <property type="match status" value="1"/>
</dbReference>
<dbReference type="InterPro" id="IPR023395">
    <property type="entry name" value="MCP_dom_sf"/>
</dbReference>
<accession>A0A409WVI6</accession>
<dbReference type="PROSITE" id="PS50920">
    <property type="entry name" value="SOLCAR"/>
    <property type="match status" value="1"/>
</dbReference>
<protein>
    <submittedName>
        <fullName evidence="11">Uncharacterized protein</fullName>
    </submittedName>
</protein>
<keyword evidence="8 9" id="KW-0472">Membrane</keyword>
<sequence length="219" mass="22767">MLAAAGAGTVTSFILPNASPQSSSIASTVLPTRALPGPIAIFLSVIRTTGTCTLIRETGGIAAWFGTKEYVASVLLARRWRAFALYASDENEMGGVGGCGDEKNKKEIGLRPWESALSGACARAAFNLVLFPAHTVKSAMQTAEELRPFASTLPGGTANTPSNTPKPTFGGIFMAIYHAQGVKELYAGCRIMVARSIPSSAIIFLIMIGGGSILDDGGP</sequence>
<comment type="similarity">
    <text evidence="2 10">Belongs to the mitochondrial carrier (TC 2.A.29) family.</text>
</comment>
<proteinExistence type="inferred from homology"/>
<evidence type="ECO:0000256" key="1">
    <source>
        <dbReference type="ARBA" id="ARBA00004225"/>
    </source>
</evidence>
<gene>
    <name evidence="11" type="ORF">CVT25_007153</name>
</gene>
<evidence type="ECO:0000256" key="9">
    <source>
        <dbReference type="PROSITE-ProRule" id="PRU00282"/>
    </source>
</evidence>
<dbReference type="GO" id="GO:1990575">
    <property type="term" value="P:mitochondrial L-ornithine transmembrane transport"/>
    <property type="evidence" value="ECO:0007669"/>
    <property type="project" value="TreeGrafter"/>
</dbReference>
<keyword evidence="7" id="KW-0496">Mitochondrion</keyword>
<evidence type="ECO:0000313" key="11">
    <source>
        <dbReference type="EMBL" id="PPQ82544.1"/>
    </source>
</evidence>
<evidence type="ECO:0000256" key="4">
    <source>
        <dbReference type="ARBA" id="ARBA00022692"/>
    </source>
</evidence>
<comment type="caution">
    <text evidence="11">The sequence shown here is derived from an EMBL/GenBank/DDBJ whole genome shotgun (WGS) entry which is preliminary data.</text>
</comment>
<evidence type="ECO:0000256" key="7">
    <source>
        <dbReference type="ARBA" id="ARBA00023128"/>
    </source>
</evidence>
<keyword evidence="4 9" id="KW-0812">Transmembrane</keyword>
<dbReference type="PANTHER" id="PTHR45624:SF31">
    <property type="entry name" value="MITOCHONDRIAL ORNITHINE TRANSPORTER 1"/>
    <property type="match status" value="1"/>
</dbReference>
<keyword evidence="5" id="KW-0677">Repeat</keyword>
<evidence type="ECO:0000256" key="3">
    <source>
        <dbReference type="ARBA" id="ARBA00022448"/>
    </source>
</evidence>
<dbReference type="GO" id="GO:0031966">
    <property type="term" value="C:mitochondrial membrane"/>
    <property type="evidence" value="ECO:0007669"/>
    <property type="project" value="UniProtKB-SubCell"/>
</dbReference>
<evidence type="ECO:0000256" key="10">
    <source>
        <dbReference type="RuleBase" id="RU000488"/>
    </source>
</evidence>
<keyword evidence="12" id="KW-1185">Reference proteome</keyword>
<reference evidence="11 12" key="1">
    <citation type="journal article" date="2018" name="Evol. Lett.">
        <title>Horizontal gene cluster transfer increased hallucinogenic mushroom diversity.</title>
        <authorList>
            <person name="Reynolds H.T."/>
            <person name="Vijayakumar V."/>
            <person name="Gluck-Thaler E."/>
            <person name="Korotkin H.B."/>
            <person name="Matheny P.B."/>
            <person name="Slot J.C."/>
        </authorList>
    </citation>
    <scope>NUCLEOTIDE SEQUENCE [LARGE SCALE GENOMIC DNA]</scope>
    <source>
        <strain evidence="11 12">2631</strain>
    </source>
</reference>
<evidence type="ECO:0000256" key="2">
    <source>
        <dbReference type="ARBA" id="ARBA00006375"/>
    </source>
</evidence>
<dbReference type="OrthoDB" id="2139348at2759"/>
<dbReference type="Proteomes" id="UP000283269">
    <property type="component" value="Unassembled WGS sequence"/>
</dbReference>
<name>A0A409WVI6_PSICY</name>
<comment type="subcellular location">
    <subcellularLocation>
        <location evidence="1">Mitochondrion membrane</location>
        <topology evidence="1">Multi-pass membrane protein</topology>
    </subcellularLocation>
</comment>
<dbReference type="InterPro" id="IPR050567">
    <property type="entry name" value="Mitochondrial_Carrier"/>
</dbReference>
<dbReference type="AlphaFoldDB" id="A0A409WVI6"/>